<evidence type="ECO:0000259" key="6">
    <source>
        <dbReference type="PROSITE" id="PS51898"/>
    </source>
</evidence>
<sequence>MLDKFISEGLRGKSDATVKTYRHALQQFSKWLDGCGTTLEHFSRTDVQQYVTYMASKKKTAATINKVYNAIKKFCRWAKKLECIEDVHIIKAPDYKQTAPKALNKLERKRLEREVDRSGNKRDYAIVKTLLYTGLRVSELIALDKSDVDLSERKGELRVRAGKGNKARTLPLDADTRWAIRKYVEERTDDHEALFISNRDKRISVRSVQHLLEQHDLHAHQLRHTFITGLVRTNQDIAVIQSLSGHSSADMILRYSKPTEEDKLRAIEWLYQD</sequence>
<dbReference type="PANTHER" id="PTHR30349">
    <property type="entry name" value="PHAGE INTEGRASE-RELATED"/>
    <property type="match status" value="1"/>
</dbReference>
<protein>
    <submittedName>
        <fullName evidence="8">Integrase</fullName>
    </submittedName>
</protein>
<dbReference type="RefSeq" id="WP_078502649.1">
    <property type="nucleotide sequence ID" value="NZ_MSZX01000017.1"/>
</dbReference>
<dbReference type="Pfam" id="PF13495">
    <property type="entry name" value="Phage_int_SAM_4"/>
    <property type="match status" value="1"/>
</dbReference>
<dbReference type="AlphaFoldDB" id="A0A1T2X0N6"/>
<dbReference type="InterPro" id="IPR010998">
    <property type="entry name" value="Integrase_recombinase_N"/>
</dbReference>
<comment type="similarity">
    <text evidence="1">Belongs to the 'phage' integrase family.</text>
</comment>
<dbReference type="InterPro" id="IPR044068">
    <property type="entry name" value="CB"/>
</dbReference>
<dbReference type="InterPro" id="IPR004107">
    <property type="entry name" value="Integrase_SAM-like_N"/>
</dbReference>
<reference evidence="8 9" key="1">
    <citation type="submission" date="2017-01" db="EMBL/GenBank/DDBJ databases">
        <title>Genome analysis of Paenibacillus selenitrireducens ES3-24.</title>
        <authorList>
            <person name="Xu D."/>
            <person name="Yao R."/>
            <person name="Zheng S."/>
        </authorList>
    </citation>
    <scope>NUCLEOTIDE SEQUENCE [LARGE SCALE GENOMIC DNA]</scope>
    <source>
        <strain evidence="8 9">ES3-24</strain>
    </source>
</reference>
<keyword evidence="2" id="KW-0229">DNA integration</keyword>
<dbReference type="InterPro" id="IPR011010">
    <property type="entry name" value="DNA_brk_join_enz"/>
</dbReference>
<dbReference type="InterPro" id="IPR050090">
    <property type="entry name" value="Tyrosine_recombinase_XerCD"/>
</dbReference>
<name>A0A1T2X0N6_9BACL</name>
<evidence type="ECO:0000313" key="9">
    <source>
        <dbReference type="Proteomes" id="UP000190188"/>
    </source>
</evidence>
<dbReference type="PROSITE" id="PS51900">
    <property type="entry name" value="CB"/>
    <property type="match status" value="1"/>
</dbReference>
<evidence type="ECO:0000256" key="1">
    <source>
        <dbReference type="ARBA" id="ARBA00008857"/>
    </source>
</evidence>
<accession>A0A1T2X0N6</accession>
<dbReference type="GO" id="GO:0006310">
    <property type="term" value="P:DNA recombination"/>
    <property type="evidence" value="ECO:0007669"/>
    <property type="project" value="UniProtKB-KW"/>
</dbReference>
<feature type="domain" description="Tyr recombinase" evidence="6">
    <location>
        <begin position="98"/>
        <end position="268"/>
    </location>
</feature>
<dbReference type="PANTHER" id="PTHR30349:SF41">
    <property type="entry name" value="INTEGRASE_RECOMBINASE PROTEIN MJ0367-RELATED"/>
    <property type="match status" value="1"/>
</dbReference>
<dbReference type="SUPFAM" id="SSF56349">
    <property type="entry name" value="DNA breaking-rejoining enzymes"/>
    <property type="match status" value="1"/>
</dbReference>
<evidence type="ECO:0000256" key="2">
    <source>
        <dbReference type="ARBA" id="ARBA00022908"/>
    </source>
</evidence>
<dbReference type="Proteomes" id="UP000190188">
    <property type="component" value="Unassembled WGS sequence"/>
</dbReference>
<dbReference type="OrthoDB" id="107900at2"/>
<feature type="domain" description="Core-binding (CB)" evidence="7">
    <location>
        <begin position="1"/>
        <end position="79"/>
    </location>
</feature>
<dbReference type="Pfam" id="PF00589">
    <property type="entry name" value="Phage_integrase"/>
    <property type="match status" value="1"/>
</dbReference>
<keyword evidence="3 5" id="KW-0238">DNA-binding</keyword>
<evidence type="ECO:0000259" key="7">
    <source>
        <dbReference type="PROSITE" id="PS51900"/>
    </source>
</evidence>
<dbReference type="InterPro" id="IPR002104">
    <property type="entry name" value="Integrase_catalytic"/>
</dbReference>
<keyword evidence="4" id="KW-0233">DNA recombination</keyword>
<dbReference type="InterPro" id="IPR013762">
    <property type="entry name" value="Integrase-like_cat_sf"/>
</dbReference>
<evidence type="ECO:0000256" key="4">
    <source>
        <dbReference type="ARBA" id="ARBA00023172"/>
    </source>
</evidence>
<dbReference type="STRING" id="1324314.BVG16_28805"/>
<dbReference type="GO" id="GO:0003677">
    <property type="term" value="F:DNA binding"/>
    <property type="evidence" value="ECO:0007669"/>
    <property type="project" value="UniProtKB-UniRule"/>
</dbReference>
<evidence type="ECO:0000313" key="8">
    <source>
        <dbReference type="EMBL" id="OPA73464.1"/>
    </source>
</evidence>
<dbReference type="Gene3D" id="1.10.150.130">
    <property type="match status" value="1"/>
</dbReference>
<comment type="caution">
    <text evidence="8">The sequence shown here is derived from an EMBL/GenBank/DDBJ whole genome shotgun (WGS) entry which is preliminary data.</text>
</comment>
<evidence type="ECO:0000256" key="3">
    <source>
        <dbReference type="ARBA" id="ARBA00023125"/>
    </source>
</evidence>
<dbReference type="GO" id="GO:0015074">
    <property type="term" value="P:DNA integration"/>
    <property type="evidence" value="ECO:0007669"/>
    <property type="project" value="UniProtKB-KW"/>
</dbReference>
<proteinExistence type="inferred from homology"/>
<dbReference type="EMBL" id="MSZX01000017">
    <property type="protein sequence ID" value="OPA73464.1"/>
    <property type="molecule type" value="Genomic_DNA"/>
</dbReference>
<organism evidence="8 9">
    <name type="scientific">Paenibacillus selenitireducens</name>
    <dbReference type="NCBI Taxonomy" id="1324314"/>
    <lineage>
        <taxon>Bacteria</taxon>
        <taxon>Bacillati</taxon>
        <taxon>Bacillota</taxon>
        <taxon>Bacilli</taxon>
        <taxon>Bacillales</taxon>
        <taxon>Paenibacillaceae</taxon>
        <taxon>Paenibacillus</taxon>
    </lineage>
</organism>
<dbReference type="PROSITE" id="PS51898">
    <property type="entry name" value="TYR_RECOMBINASE"/>
    <property type="match status" value="1"/>
</dbReference>
<dbReference type="Gene3D" id="1.10.443.10">
    <property type="entry name" value="Intergrase catalytic core"/>
    <property type="match status" value="1"/>
</dbReference>
<keyword evidence="9" id="KW-1185">Reference proteome</keyword>
<gene>
    <name evidence="8" type="ORF">BVG16_28805</name>
</gene>
<evidence type="ECO:0000256" key="5">
    <source>
        <dbReference type="PROSITE-ProRule" id="PRU01248"/>
    </source>
</evidence>